<keyword evidence="1" id="KW-0812">Transmembrane</keyword>
<dbReference type="Proteomes" id="UP000194141">
    <property type="component" value="Unassembled WGS sequence"/>
</dbReference>
<gene>
    <name evidence="2" type="ORF">DESAMIL20_1784</name>
</gene>
<organism evidence="2 3">
    <name type="scientific">Desulfurella amilsii</name>
    <dbReference type="NCBI Taxonomy" id="1562698"/>
    <lineage>
        <taxon>Bacteria</taxon>
        <taxon>Pseudomonadati</taxon>
        <taxon>Campylobacterota</taxon>
        <taxon>Desulfurellia</taxon>
        <taxon>Desulfurellales</taxon>
        <taxon>Desulfurellaceae</taxon>
        <taxon>Desulfurella</taxon>
    </lineage>
</organism>
<dbReference type="PANTHER" id="PTHR30188:SF3">
    <property type="entry name" value="ABC TRANSPORTER PERMEASE"/>
    <property type="match status" value="1"/>
</dbReference>
<dbReference type="Pfam" id="PF02405">
    <property type="entry name" value="MlaE"/>
    <property type="match status" value="1"/>
</dbReference>
<feature type="transmembrane region" description="Helical" evidence="1">
    <location>
        <begin position="177"/>
        <end position="201"/>
    </location>
</feature>
<reference evidence="2 3" key="1">
    <citation type="journal article" date="2017" name="Front. Microbiol.">
        <title>Genome Sequence of Desulfurella amilsii Strain TR1 and Comparative Genomics of Desulfurellaceae Family.</title>
        <authorList>
            <person name="Florentino A.P."/>
            <person name="Stams A.J."/>
            <person name="Sanchez-Andrea I."/>
        </authorList>
    </citation>
    <scope>NUCLEOTIDE SEQUENCE [LARGE SCALE GENOMIC DNA]</scope>
    <source>
        <strain evidence="2 3">TR1</strain>
    </source>
</reference>
<comment type="similarity">
    <text evidence="1">Belongs to the MlaE permease family.</text>
</comment>
<name>A0A1X4XXG0_9BACT</name>
<protein>
    <submittedName>
        <fullName evidence="2">ABC-type transport system, permease component</fullName>
    </submittedName>
</protein>
<keyword evidence="3" id="KW-1185">Reference proteome</keyword>
<dbReference type="PANTHER" id="PTHR30188">
    <property type="entry name" value="ABC TRANSPORTER PERMEASE PROTEIN-RELATED"/>
    <property type="match status" value="1"/>
</dbReference>
<dbReference type="GO" id="GO:0043190">
    <property type="term" value="C:ATP-binding cassette (ABC) transporter complex"/>
    <property type="evidence" value="ECO:0007669"/>
    <property type="project" value="InterPro"/>
</dbReference>
<keyword evidence="1" id="KW-1133">Transmembrane helix</keyword>
<feature type="transmembrane region" description="Helical" evidence="1">
    <location>
        <begin position="241"/>
        <end position="271"/>
    </location>
</feature>
<comment type="caution">
    <text evidence="2">The sequence shown here is derived from an EMBL/GenBank/DDBJ whole genome shotgun (WGS) entry which is preliminary data.</text>
</comment>
<feature type="transmembrane region" description="Helical" evidence="1">
    <location>
        <begin position="331"/>
        <end position="352"/>
    </location>
</feature>
<dbReference type="AlphaFoldDB" id="A0A1X4XXG0"/>
<dbReference type="InterPro" id="IPR030802">
    <property type="entry name" value="Permease_MalE"/>
</dbReference>
<dbReference type="InterPro" id="IPR003453">
    <property type="entry name" value="ABC_MlaE_roteobac"/>
</dbReference>
<evidence type="ECO:0000313" key="2">
    <source>
        <dbReference type="EMBL" id="OSS42231.1"/>
    </source>
</evidence>
<proteinExistence type="inferred from homology"/>
<evidence type="ECO:0000256" key="1">
    <source>
        <dbReference type="RuleBase" id="RU362044"/>
    </source>
</evidence>
<dbReference type="STRING" id="1562698.DESAMIL20_1784"/>
<sequence>MNQQYAFFEVKDKTLFLKGGWVVENVAFIKKNLLGLVGFERVDISLINEIDTFGGLLICDSFDKAKLCGNNKKVESVVKLVLQNTAQIPSIKKKSLLLRFSIYLERKVKDYVFFLNFLGKSTVDFISKISDFEFRAFAKDIQNMGVGAIGIVGVLSFLIGLVIAYQSAAQLKQFGANIFIVDLVSISIVRELGPLIVAIIVSGRSASSYAASIGLMKVQEEIDTLDTMGVSPYTLLVLPRILSLFIVMPLLIVFADIVGIFGGMIISNLILNVNFAEFLERASRVVTIKSFLSGIVKGPVFGIVIALIGTSEGFKVEQKTESIGFHVTASVVKSIFSIIAIDAAFSVIYRWLKI</sequence>
<dbReference type="EMBL" id="MDSU01000018">
    <property type="protein sequence ID" value="OSS42231.1"/>
    <property type="molecule type" value="Genomic_DNA"/>
</dbReference>
<feature type="transmembrane region" description="Helical" evidence="1">
    <location>
        <begin position="291"/>
        <end position="311"/>
    </location>
</feature>
<evidence type="ECO:0000313" key="3">
    <source>
        <dbReference type="Proteomes" id="UP000194141"/>
    </source>
</evidence>
<dbReference type="NCBIfam" id="TIGR00056">
    <property type="entry name" value="MlaE family lipid ABC transporter permease subunit"/>
    <property type="match status" value="1"/>
</dbReference>
<accession>A0A1X4XXG0</accession>
<keyword evidence="1" id="KW-0472">Membrane</keyword>
<feature type="transmembrane region" description="Helical" evidence="1">
    <location>
        <begin position="144"/>
        <end position="165"/>
    </location>
</feature>
<dbReference type="RefSeq" id="WP_086034493.1">
    <property type="nucleotide sequence ID" value="NZ_MDSU01000018.1"/>
</dbReference>
<dbReference type="GO" id="GO:0005548">
    <property type="term" value="F:phospholipid transporter activity"/>
    <property type="evidence" value="ECO:0007669"/>
    <property type="project" value="TreeGrafter"/>
</dbReference>
<dbReference type="OrthoDB" id="9805022at2"/>